<dbReference type="Proteomes" id="UP000001055">
    <property type="component" value="Unassembled WGS sequence"/>
</dbReference>
<dbReference type="RefSeq" id="XP_001803578.1">
    <property type="nucleotide sequence ID" value="XM_001803526.1"/>
</dbReference>
<dbReference type="KEGG" id="pno:SNOG_13368"/>
<keyword evidence="4 5" id="KW-0472">Membrane</keyword>
<evidence type="ECO:0000256" key="3">
    <source>
        <dbReference type="ARBA" id="ARBA00022989"/>
    </source>
</evidence>
<dbReference type="HOGENOM" id="CLU_033465_3_1_1"/>
<keyword evidence="3 5" id="KW-1133">Transmembrane helix</keyword>
<protein>
    <recommendedName>
        <fullName evidence="8">RTA1-domain-containing protein</fullName>
    </recommendedName>
</protein>
<evidence type="ECO:0000256" key="1">
    <source>
        <dbReference type="ARBA" id="ARBA00004141"/>
    </source>
</evidence>
<feature type="transmembrane region" description="Helical" evidence="5">
    <location>
        <begin position="151"/>
        <end position="175"/>
    </location>
</feature>
<dbReference type="AlphaFoldDB" id="Q0U4E6"/>
<dbReference type="GO" id="GO:0016020">
    <property type="term" value="C:membrane"/>
    <property type="evidence" value="ECO:0007669"/>
    <property type="project" value="UniProtKB-SubCell"/>
</dbReference>
<comment type="subcellular location">
    <subcellularLocation>
        <location evidence="1">Membrane</location>
        <topology evidence="1">Multi-pass membrane protein</topology>
    </subcellularLocation>
</comment>
<dbReference type="Pfam" id="PF04479">
    <property type="entry name" value="RTA1"/>
    <property type="match status" value="1"/>
</dbReference>
<dbReference type="VEuPathDB" id="FungiDB:JI435_133680"/>
<feature type="transmembrane region" description="Helical" evidence="5">
    <location>
        <begin position="125"/>
        <end position="145"/>
    </location>
</feature>
<feature type="transmembrane region" description="Helical" evidence="5">
    <location>
        <begin position="26"/>
        <end position="44"/>
    </location>
</feature>
<sequence>MSNEDYRPALDDPNAWVPYRYHPSNIAAIILVVAFTLTTFLHIFQLCRRKTWYFIPLVIGGLFEATGYIGRILSHNDLWALGPFIMQSLLILIAPALFAASIYIILGRIILLVDGERYSLVRQKWLTKMFVAGDVFSFLLQGAALHTGEKLIIAGLFTQLFFFAFFIVIAGMFHYRLVNDKPVQKQIGHQRLPSTQSTSYVNLAELPWKRHLYNLYATSGLIMIRSVFRVIEYLQGNAGYLLSHEIFLYIFDAVLMLAVMLLFNWVHPSEVTEAYHKRRTTGESAELQHVRDGYMGRGTSVGKGERGAQDAYV</sequence>
<evidence type="ECO:0000256" key="4">
    <source>
        <dbReference type="ARBA" id="ARBA00023136"/>
    </source>
</evidence>
<dbReference type="EMBL" id="CH445350">
    <property type="protein sequence ID" value="EAT79252.2"/>
    <property type="molecule type" value="Genomic_DNA"/>
</dbReference>
<dbReference type="VEuPathDB" id="FungiDB:JI435_304410"/>
<reference evidence="7" key="1">
    <citation type="journal article" date="2007" name="Plant Cell">
        <title>Dothideomycete-plant interactions illuminated by genome sequencing and EST analysis of the wheat pathogen Stagonospora nodorum.</title>
        <authorList>
            <person name="Hane J.K."/>
            <person name="Lowe R.G."/>
            <person name="Solomon P.S."/>
            <person name="Tan K.C."/>
            <person name="Schoch C.L."/>
            <person name="Spatafora J.W."/>
            <person name="Crous P.W."/>
            <person name="Kodira C."/>
            <person name="Birren B.W."/>
            <person name="Galagan J.E."/>
            <person name="Torriani S.F."/>
            <person name="McDonald B.A."/>
            <person name="Oliver R.P."/>
        </authorList>
    </citation>
    <scope>NUCLEOTIDE SEQUENCE [LARGE SCALE GENOMIC DNA]</scope>
    <source>
        <strain evidence="7">SN15 / ATCC MYA-4574 / FGSC 10173</strain>
    </source>
</reference>
<dbReference type="InParanoid" id="Q0U4E6"/>
<evidence type="ECO:0000256" key="2">
    <source>
        <dbReference type="ARBA" id="ARBA00022692"/>
    </source>
</evidence>
<dbReference type="GeneID" id="5980389"/>
<evidence type="ECO:0000313" key="6">
    <source>
        <dbReference type="EMBL" id="EAT79252.2"/>
    </source>
</evidence>
<name>Q0U4E6_PHANO</name>
<dbReference type="PANTHER" id="PTHR31465">
    <property type="entry name" value="PROTEIN RTA1-RELATED"/>
    <property type="match status" value="1"/>
</dbReference>
<evidence type="ECO:0000313" key="7">
    <source>
        <dbReference type="Proteomes" id="UP000001055"/>
    </source>
</evidence>
<dbReference type="InterPro" id="IPR007568">
    <property type="entry name" value="RTA1"/>
</dbReference>
<feature type="transmembrane region" description="Helical" evidence="5">
    <location>
        <begin position="213"/>
        <end position="234"/>
    </location>
</feature>
<organism evidence="6 7">
    <name type="scientific">Phaeosphaeria nodorum (strain SN15 / ATCC MYA-4574 / FGSC 10173)</name>
    <name type="common">Glume blotch fungus</name>
    <name type="synonym">Parastagonospora nodorum</name>
    <dbReference type="NCBI Taxonomy" id="321614"/>
    <lineage>
        <taxon>Eukaryota</taxon>
        <taxon>Fungi</taxon>
        <taxon>Dikarya</taxon>
        <taxon>Ascomycota</taxon>
        <taxon>Pezizomycotina</taxon>
        <taxon>Dothideomycetes</taxon>
        <taxon>Pleosporomycetidae</taxon>
        <taxon>Pleosporales</taxon>
        <taxon>Pleosporineae</taxon>
        <taxon>Phaeosphaeriaceae</taxon>
        <taxon>Parastagonospora</taxon>
    </lineage>
</organism>
<feature type="transmembrane region" description="Helical" evidence="5">
    <location>
        <begin position="246"/>
        <end position="266"/>
    </location>
</feature>
<gene>
    <name evidence="6" type="ORF">SNOG_13368</name>
</gene>
<accession>Q0U4E6</accession>
<keyword evidence="2 5" id="KW-0812">Transmembrane</keyword>
<evidence type="ECO:0000256" key="5">
    <source>
        <dbReference type="SAM" id="Phobius"/>
    </source>
</evidence>
<dbReference type="eggNOG" id="ENOG502QURG">
    <property type="taxonomic scope" value="Eukaryota"/>
</dbReference>
<feature type="transmembrane region" description="Helical" evidence="5">
    <location>
        <begin position="51"/>
        <end position="69"/>
    </location>
</feature>
<dbReference type="FunCoup" id="Q0U4E6">
    <property type="interactions" value="20"/>
</dbReference>
<proteinExistence type="predicted"/>
<dbReference type="PANTHER" id="PTHR31465:SF1">
    <property type="entry name" value="PROTEIN RTA1-RELATED"/>
    <property type="match status" value="1"/>
</dbReference>
<feature type="transmembrane region" description="Helical" evidence="5">
    <location>
        <begin position="89"/>
        <end position="113"/>
    </location>
</feature>
<evidence type="ECO:0008006" key="8">
    <source>
        <dbReference type="Google" id="ProtNLM"/>
    </source>
</evidence>